<evidence type="ECO:0000256" key="1">
    <source>
        <dbReference type="SAM" id="MobiDB-lite"/>
    </source>
</evidence>
<dbReference type="Proteomes" id="UP001162640">
    <property type="component" value="Unassembled WGS sequence"/>
</dbReference>
<dbReference type="InterPro" id="IPR053139">
    <property type="entry name" value="Surface_bspA-like"/>
</dbReference>
<dbReference type="InterPro" id="IPR026906">
    <property type="entry name" value="LRR_5"/>
</dbReference>
<evidence type="ECO:0000313" key="2">
    <source>
        <dbReference type="EMBL" id="GMH92559.1"/>
    </source>
</evidence>
<accession>A0A9W7BS61</accession>
<gene>
    <name evidence="2" type="ORF">TL16_g12380</name>
</gene>
<organism evidence="2 3">
    <name type="scientific">Triparma laevis f. inornata</name>
    <dbReference type="NCBI Taxonomy" id="1714386"/>
    <lineage>
        <taxon>Eukaryota</taxon>
        <taxon>Sar</taxon>
        <taxon>Stramenopiles</taxon>
        <taxon>Ochrophyta</taxon>
        <taxon>Bolidophyceae</taxon>
        <taxon>Parmales</taxon>
        <taxon>Triparmaceae</taxon>
        <taxon>Triparma</taxon>
    </lineage>
</organism>
<dbReference type="Pfam" id="PF13306">
    <property type="entry name" value="LRR_5"/>
    <property type="match status" value="1"/>
</dbReference>
<dbReference type="PANTHER" id="PTHR45661:SF3">
    <property type="entry name" value="IG-LIKE DOMAIN-CONTAINING PROTEIN"/>
    <property type="match status" value="1"/>
</dbReference>
<dbReference type="EMBL" id="BLQM01000499">
    <property type="protein sequence ID" value="GMH92559.1"/>
    <property type="molecule type" value="Genomic_DNA"/>
</dbReference>
<protein>
    <submittedName>
        <fullName evidence="2">Uncharacterized protein</fullName>
    </submittedName>
</protein>
<dbReference type="SUPFAM" id="SSF52058">
    <property type="entry name" value="L domain-like"/>
    <property type="match status" value="1"/>
</dbReference>
<dbReference type="Gene3D" id="3.80.10.10">
    <property type="entry name" value="Ribonuclease Inhibitor"/>
    <property type="match status" value="1"/>
</dbReference>
<dbReference type="InterPro" id="IPR032675">
    <property type="entry name" value="LRR_dom_sf"/>
</dbReference>
<feature type="region of interest" description="Disordered" evidence="1">
    <location>
        <begin position="1"/>
        <end position="41"/>
    </location>
</feature>
<proteinExistence type="predicted"/>
<dbReference type="AlphaFoldDB" id="A0A9W7BS61"/>
<dbReference type="PANTHER" id="PTHR45661">
    <property type="entry name" value="SURFACE ANTIGEN"/>
    <property type="match status" value="1"/>
</dbReference>
<name>A0A9W7BS61_9STRA</name>
<comment type="caution">
    <text evidence="2">The sequence shown here is derived from an EMBL/GenBank/DDBJ whole genome shotgun (WGS) entry which is preliminary data.</text>
</comment>
<sequence length="274" mass="30816">MSKYVASESNEGRECHKTCRKRGSGDEGKMDEEGNPEVPPAESLTISTVVSTVPATTDQFMHTPEFRRYFVEYVPDDTLMVMRLVSKPWMREIENLLRRIIENGGQRGELIAHDGNDMSFMKVKPQRKRRKLVSRVVFLLNITKVGVYACDHTINLVVVDIPEGVESIGDRAFFRCSSLTTVSFPKTLTFIDTAAFAECTSLENVDLLHTNLQELGMVVFDTCSELNSMTIPDSLQTLGWGVFANCDKLVPSDVIDARKNIAVVIYLRSLQQQI</sequence>
<feature type="compositionally biased region" description="Basic and acidic residues" evidence="1">
    <location>
        <begin position="10"/>
        <end position="32"/>
    </location>
</feature>
<evidence type="ECO:0000313" key="3">
    <source>
        <dbReference type="Proteomes" id="UP001162640"/>
    </source>
</evidence>
<reference evidence="3" key="1">
    <citation type="journal article" date="2023" name="Commun. Biol.">
        <title>Genome analysis of Parmales, the sister group of diatoms, reveals the evolutionary specialization of diatoms from phago-mixotrophs to photoautotrophs.</title>
        <authorList>
            <person name="Ban H."/>
            <person name="Sato S."/>
            <person name="Yoshikawa S."/>
            <person name="Yamada K."/>
            <person name="Nakamura Y."/>
            <person name="Ichinomiya M."/>
            <person name="Sato N."/>
            <person name="Blanc-Mathieu R."/>
            <person name="Endo H."/>
            <person name="Kuwata A."/>
            <person name="Ogata H."/>
        </authorList>
    </citation>
    <scope>NUCLEOTIDE SEQUENCE [LARGE SCALE GENOMIC DNA]</scope>
</reference>